<reference evidence="2" key="1">
    <citation type="journal article" date="2020" name="bioRxiv">
        <title>Comparative genomics of Chlamydomonas.</title>
        <authorList>
            <person name="Craig R.J."/>
            <person name="Hasan A.R."/>
            <person name="Ness R.W."/>
            <person name="Keightley P.D."/>
        </authorList>
    </citation>
    <scope>NUCLEOTIDE SEQUENCE</scope>
    <source>
        <strain evidence="2">CCAP 11/173</strain>
    </source>
</reference>
<protein>
    <submittedName>
        <fullName evidence="2">Uncharacterized protein</fullName>
    </submittedName>
</protein>
<feature type="region of interest" description="Disordered" evidence="1">
    <location>
        <begin position="319"/>
        <end position="338"/>
    </location>
</feature>
<comment type="caution">
    <text evidence="2">The sequence shown here is derived from an EMBL/GenBank/DDBJ whole genome shotgun (WGS) entry which is preliminary data.</text>
</comment>
<gene>
    <name evidence="2" type="ORF">HYH02_014116</name>
</gene>
<name>A0A835SP38_9CHLO</name>
<keyword evidence="3" id="KW-1185">Reference proteome</keyword>
<feature type="compositionally biased region" description="Low complexity" evidence="1">
    <location>
        <begin position="220"/>
        <end position="249"/>
    </location>
</feature>
<feature type="compositionally biased region" description="Gly residues" evidence="1">
    <location>
        <begin position="319"/>
        <end position="337"/>
    </location>
</feature>
<feature type="compositionally biased region" description="Low complexity" evidence="1">
    <location>
        <begin position="135"/>
        <end position="144"/>
    </location>
</feature>
<sequence>MLSIRTSGGGGGRLLTILAVRTAALVDPDHAADAFVEEYRLAGLELAGEPRQQLRSWYLQELQRLEHQRRQQQPPPPSVASERPVAPGLRELPAAPVRSSTTAKVTLLYDLEAIKPFTQQQAPADAASGAGGGSATTASSSSSARGGGGGPSRLAAAGLAPSSSPDLVAALDCLVRTVQEYGTVHAAHLFLRESTLAKAPALRKQVEQLCTWVEPAAELEAEQPQQQKDGQHPSAPRAGASRPSAASRPSRSRPHPAPHDCPLCRTACPTRLDLLQHFATSHQGPVLAATAAPGDPRARIMWTRGRPLTLSVPVPVEAGGGGGGGGGGGDAGAGAGADAGAVEQQVQVCNPQDFVFARQALLQRGHHLDDLLTAAPPATLTITPAAAEQQLQQARDSQPQPLQPGLTPQQQRQQQLLQLLQPAAVPGQGPLLDGGPGLFLHVLPAGQPGAALPGALMQVAARLAQVAEAEAEALLQGAHNGGVKGRGAAGFKGRGAGRRATLAEAAAAAAGMTPQRYLCVVTDGEELDQAVASLKRPGVGIIAVTRTTRVPSATASLRWWAVQAGEYRLRRQQQD</sequence>
<dbReference type="EMBL" id="JAEHOD010000087">
    <property type="protein sequence ID" value="KAG2429181.1"/>
    <property type="molecule type" value="Genomic_DNA"/>
</dbReference>
<feature type="compositionally biased region" description="Low complexity" evidence="1">
    <location>
        <begin position="398"/>
        <end position="414"/>
    </location>
</feature>
<feature type="region of interest" description="Disordered" evidence="1">
    <location>
        <begin position="388"/>
        <end position="414"/>
    </location>
</feature>
<evidence type="ECO:0000313" key="2">
    <source>
        <dbReference type="EMBL" id="KAG2429181.1"/>
    </source>
</evidence>
<dbReference type="Proteomes" id="UP000613740">
    <property type="component" value="Unassembled WGS sequence"/>
</dbReference>
<feature type="region of interest" description="Disordered" evidence="1">
    <location>
        <begin position="120"/>
        <end position="160"/>
    </location>
</feature>
<organism evidence="2 3">
    <name type="scientific">Chlamydomonas schloesseri</name>
    <dbReference type="NCBI Taxonomy" id="2026947"/>
    <lineage>
        <taxon>Eukaryota</taxon>
        <taxon>Viridiplantae</taxon>
        <taxon>Chlorophyta</taxon>
        <taxon>core chlorophytes</taxon>
        <taxon>Chlorophyceae</taxon>
        <taxon>CS clade</taxon>
        <taxon>Chlamydomonadales</taxon>
        <taxon>Chlamydomonadaceae</taxon>
        <taxon>Chlamydomonas</taxon>
    </lineage>
</organism>
<evidence type="ECO:0000256" key="1">
    <source>
        <dbReference type="SAM" id="MobiDB-lite"/>
    </source>
</evidence>
<evidence type="ECO:0000313" key="3">
    <source>
        <dbReference type="Proteomes" id="UP000613740"/>
    </source>
</evidence>
<proteinExistence type="predicted"/>
<accession>A0A835SP38</accession>
<feature type="region of interest" description="Disordered" evidence="1">
    <location>
        <begin position="220"/>
        <end position="260"/>
    </location>
</feature>
<dbReference type="OrthoDB" id="551377at2759"/>
<dbReference type="AlphaFoldDB" id="A0A835SP38"/>